<name>A0A927RP99_9ACTN</name>
<evidence type="ECO:0000313" key="1">
    <source>
        <dbReference type="EMBL" id="MBE1611911.1"/>
    </source>
</evidence>
<dbReference type="AlphaFoldDB" id="A0A927RP99"/>
<evidence type="ECO:0000313" key="2">
    <source>
        <dbReference type="Proteomes" id="UP000638648"/>
    </source>
</evidence>
<dbReference type="Proteomes" id="UP000638648">
    <property type="component" value="Unassembled WGS sequence"/>
</dbReference>
<keyword evidence="1" id="KW-0418">Kinase</keyword>
<organism evidence="1 2">
    <name type="scientific">Actinopolymorpha pittospori</name>
    <dbReference type="NCBI Taxonomy" id="648752"/>
    <lineage>
        <taxon>Bacteria</taxon>
        <taxon>Bacillati</taxon>
        <taxon>Actinomycetota</taxon>
        <taxon>Actinomycetes</taxon>
        <taxon>Propionibacteriales</taxon>
        <taxon>Actinopolymorphaceae</taxon>
        <taxon>Actinopolymorpha</taxon>
    </lineage>
</organism>
<comment type="caution">
    <text evidence="1">The sequence shown here is derived from an EMBL/GenBank/DDBJ whole genome shotgun (WGS) entry which is preliminary data.</text>
</comment>
<reference evidence="1" key="1">
    <citation type="submission" date="2020-10" db="EMBL/GenBank/DDBJ databases">
        <title>Sequencing the genomes of 1000 actinobacteria strains.</title>
        <authorList>
            <person name="Klenk H.-P."/>
        </authorList>
    </citation>
    <scope>NUCLEOTIDE SEQUENCE</scope>
    <source>
        <strain evidence="1">DSM 45354</strain>
    </source>
</reference>
<dbReference type="GO" id="GO:0016301">
    <property type="term" value="F:kinase activity"/>
    <property type="evidence" value="ECO:0007669"/>
    <property type="project" value="UniProtKB-KW"/>
</dbReference>
<sequence length="50" mass="5576">MWLLGAAVAVVAVAVVALAVRLQHDRENDLRLAMLAAEIHAFRRVARRRV</sequence>
<dbReference type="EMBL" id="JADBEM010000001">
    <property type="protein sequence ID" value="MBE1611911.1"/>
    <property type="molecule type" value="Genomic_DNA"/>
</dbReference>
<gene>
    <name evidence="1" type="ORF">HEB94_008759</name>
</gene>
<proteinExistence type="predicted"/>
<keyword evidence="2" id="KW-1185">Reference proteome</keyword>
<protein>
    <submittedName>
        <fullName evidence="1">Signal transduction histidine kinase</fullName>
    </submittedName>
</protein>
<accession>A0A927RP99</accession>
<keyword evidence="1" id="KW-0808">Transferase</keyword>
<dbReference type="RefSeq" id="WP_192755048.1">
    <property type="nucleotide sequence ID" value="NZ_BAABJL010000176.1"/>
</dbReference>